<sequence length="167" mass="18186">MKFGGAVELPSYFLAWRCMERFGRRWVLCIFSCVGGFACLCCLFVPEGLPWVTVALAMLGRLCIGASFAVFYVQIGELLPTVLRAQAMGAASFIAGLGLLACPYIVHLAVYSRALPLMILGVLGVMSGITSLFLPETLREPLPQTLGDGELFGRHFKIFSCVEPQTK</sequence>
<accession>A0ACC0K944</accession>
<proteinExistence type="predicted"/>
<dbReference type="Proteomes" id="UP001064048">
    <property type="component" value="Chromosome 24"/>
</dbReference>
<organism evidence="1 2">
    <name type="scientific">Choristoneura fumiferana</name>
    <name type="common">Spruce budworm moth</name>
    <name type="synonym">Archips fumiferana</name>
    <dbReference type="NCBI Taxonomy" id="7141"/>
    <lineage>
        <taxon>Eukaryota</taxon>
        <taxon>Metazoa</taxon>
        <taxon>Ecdysozoa</taxon>
        <taxon>Arthropoda</taxon>
        <taxon>Hexapoda</taxon>
        <taxon>Insecta</taxon>
        <taxon>Pterygota</taxon>
        <taxon>Neoptera</taxon>
        <taxon>Endopterygota</taxon>
        <taxon>Lepidoptera</taxon>
        <taxon>Glossata</taxon>
        <taxon>Ditrysia</taxon>
        <taxon>Tortricoidea</taxon>
        <taxon>Tortricidae</taxon>
        <taxon>Tortricinae</taxon>
        <taxon>Choristoneura</taxon>
    </lineage>
</organism>
<comment type="caution">
    <text evidence="1">The sequence shown here is derived from an EMBL/GenBank/DDBJ whole genome shotgun (WGS) entry which is preliminary data.</text>
</comment>
<dbReference type="EMBL" id="CM046124">
    <property type="protein sequence ID" value="KAI8432993.1"/>
    <property type="molecule type" value="Genomic_DNA"/>
</dbReference>
<protein>
    <submittedName>
        <fullName evidence="1">Uncharacterized protein</fullName>
    </submittedName>
</protein>
<evidence type="ECO:0000313" key="1">
    <source>
        <dbReference type="EMBL" id="KAI8432993.1"/>
    </source>
</evidence>
<reference evidence="1 2" key="1">
    <citation type="journal article" date="2022" name="Genome Biol. Evol.">
        <title>The Spruce Budworm Genome: Reconstructing the Evolutionary History of Antifreeze Proteins.</title>
        <authorList>
            <person name="Beliveau C."/>
            <person name="Gagne P."/>
            <person name="Picq S."/>
            <person name="Vernygora O."/>
            <person name="Keeling C.I."/>
            <person name="Pinkney K."/>
            <person name="Doucet D."/>
            <person name="Wen F."/>
            <person name="Johnston J.S."/>
            <person name="Maaroufi H."/>
            <person name="Boyle B."/>
            <person name="Laroche J."/>
            <person name="Dewar K."/>
            <person name="Juretic N."/>
            <person name="Blackburn G."/>
            <person name="Nisole A."/>
            <person name="Brunet B."/>
            <person name="Brandao M."/>
            <person name="Lumley L."/>
            <person name="Duan J."/>
            <person name="Quan G."/>
            <person name="Lucarotti C.J."/>
            <person name="Roe A.D."/>
            <person name="Sperling F.A.H."/>
            <person name="Levesque R.C."/>
            <person name="Cusson M."/>
        </authorList>
    </citation>
    <scope>NUCLEOTIDE SEQUENCE [LARGE SCALE GENOMIC DNA]</scope>
    <source>
        <strain evidence="1">Glfc:IPQL:Cfum</strain>
    </source>
</reference>
<keyword evidence="2" id="KW-1185">Reference proteome</keyword>
<name>A0ACC0K944_CHOFU</name>
<evidence type="ECO:0000313" key="2">
    <source>
        <dbReference type="Proteomes" id="UP001064048"/>
    </source>
</evidence>
<gene>
    <name evidence="1" type="ORF">MSG28_013875</name>
</gene>